<feature type="compositionally biased region" description="Basic and acidic residues" evidence="1">
    <location>
        <begin position="40"/>
        <end position="72"/>
    </location>
</feature>
<dbReference type="GeneID" id="30029328"/>
<keyword evidence="3" id="KW-1185">Reference proteome</keyword>
<accession>A0A1A0H4W0</accession>
<dbReference type="OrthoDB" id="10253329at2759"/>
<protein>
    <submittedName>
        <fullName evidence="2">Uncharacterized protein</fullName>
    </submittedName>
</protein>
<evidence type="ECO:0000313" key="2">
    <source>
        <dbReference type="EMBL" id="OBA18985.1"/>
    </source>
</evidence>
<evidence type="ECO:0000313" key="3">
    <source>
        <dbReference type="Proteomes" id="UP000092555"/>
    </source>
</evidence>
<feature type="region of interest" description="Disordered" evidence="1">
    <location>
        <begin position="1"/>
        <end position="72"/>
    </location>
</feature>
<proteinExistence type="predicted"/>
<comment type="caution">
    <text evidence="2">The sequence shown here is derived from an EMBL/GenBank/DDBJ whole genome shotgun (WGS) entry which is preliminary data.</text>
</comment>
<name>A0A1A0H4W0_9ASCO</name>
<gene>
    <name evidence="2" type="ORF">METBIDRAFT_33613</name>
</gene>
<evidence type="ECO:0000256" key="1">
    <source>
        <dbReference type="SAM" id="MobiDB-lite"/>
    </source>
</evidence>
<organism evidence="2 3">
    <name type="scientific">Metschnikowia bicuspidata var. bicuspidata NRRL YB-4993</name>
    <dbReference type="NCBI Taxonomy" id="869754"/>
    <lineage>
        <taxon>Eukaryota</taxon>
        <taxon>Fungi</taxon>
        <taxon>Dikarya</taxon>
        <taxon>Ascomycota</taxon>
        <taxon>Saccharomycotina</taxon>
        <taxon>Pichiomycetes</taxon>
        <taxon>Metschnikowiaceae</taxon>
        <taxon>Metschnikowia</taxon>
    </lineage>
</organism>
<dbReference type="EMBL" id="LXTC01000008">
    <property type="protein sequence ID" value="OBA18985.1"/>
    <property type="molecule type" value="Genomic_DNA"/>
</dbReference>
<dbReference type="RefSeq" id="XP_018709520.1">
    <property type="nucleotide sequence ID" value="XM_018856352.1"/>
</dbReference>
<feature type="compositionally biased region" description="Low complexity" evidence="1">
    <location>
        <begin position="13"/>
        <end position="28"/>
    </location>
</feature>
<dbReference type="STRING" id="869754.A0A1A0H4W0"/>
<reference evidence="2 3" key="1">
    <citation type="submission" date="2016-05" db="EMBL/GenBank/DDBJ databases">
        <title>Comparative genomics of biotechnologically important yeasts.</title>
        <authorList>
            <consortium name="DOE Joint Genome Institute"/>
            <person name="Riley R."/>
            <person name="Haridas S."/>
            <person name="Wolfe K.H."/>
            <person name="Lopes M.R."/>
            <person name="Hittinger C.T."/>
            <person name="Goker M."/>
            <person name="Salamov A."/>
            <person name="Wisecaver J."/>
            <person name="Long T.M."/>
            <person name="Aerts A.L."/>
            <person name="Barry K."/>
            <person name="Choi C."/>
            <person name="Clum A."/>
            <person name="Coughlan A.Y."/>
            <person name="Deshpande S."/>
            <person name="Douglass A.P."/>
            <person name="Hanson S.J."/>
            <person name="Klenk H.-P."/>
            <person name="LaButti K."/>
            <person name="Lapidus A."/>
            <person name="Lindquist E."/>
            <person name="Lipzen A."/>
            <person name="Meier-kolthoff J.P."/>
            <person name="Ohm R.A."/>
            <person name="Otillar R.P."/>
            <person name="Pangilinan J."/>
            <person name="Peng Y."/>
            <person name="Rokas A."/>
            <person name="Rosa C.A."/>
            <person name="Scheuner C."/>
            <person name="Sibirny A.A."/>
            <person name="Slot J.C."/>
            <person name="Stielow J.B."/>
            <person name="Sun H."/>
            <person name="Kurtzman C.P."/>
            <person name="Blackwell M."/>
            <person name="Grigoriev I.V."/>
            <person name="Jeffries T.W."/>
        </authorList>
    </citation>
    <scope>NUCLEOTIDE SEQUENCE [LARGE SCALE GENOMIC DNA]</scope>
    <source>
        <strain evidence="2 3">NRRL YB-4993</strain>
    </source>
</reference>
<sequence>MPPVSEKGLEVTSSNEQNVSNLQVSQQQGPRSGRNRQKKIGRDGNKSIKNGPKDKKSTTPKGQEAKKQKPKSKLKDFRFLEVVKLVRKHLPITINGCSVTKIGTDVPKNLSRKAKEAIVVNHIQNVINRDPQQPIYLSFIVKPADPDFPFELDLLNFSLTVPAEYPHNTKAVPSIVVLNTDIPRGFSVNIERGYRTIVNLTKPKKLIPTEAEQIQLVDGKGLLSQIQTLNKYLELFLLQEKRQTMKFITFKNSEKSSALSTSSLTPTPVPTPQPLQKVDLAAVAFEDEQVTVTEATRLKREFYIGEMTQKLGLSVKLFNRSKTEARYKVQIPIVNTENVPQLWAYRNHMVDVFVTVPSSYPETPIRAIIASNFSSNLLVAKKNALVSEGHDLIDLVGAARVAEKHFNRNVNDTARTNITGLVQHLNWISNHLNLLVSSEGLYKEYVAQMRSLKDV</sequence>
<dbReference type="AlphaFoldDB" id="A0A1A0H4W0"/>
<dbReference type="Proteomes" id="UP000092555">
    <property type="component" value="Unassembled WGS sequence"/>
</dbReference>